<dbReference type="GO" id="GO:0035312">
    <property type="term" value="F:5'-3' DNA exonuclease activity"/>
    <property type="evidence" value="ECO:0007669"/>
    <property type="project" value="TreeGrafter"/>
</dbReference>
<dbReference type="Gene3D" id="1.10.150.650">
    <property type="match status" value="1"/>
</dbReference>
<accession>A0A4Z0M1Y7</accession>
<dbReference type="GO" id="GO:0004534">
    <property type="term" value="F:5'-3' RNA exonuclease activity"/>
    <property type="evidence" value="ECO:0007669"/>
    <property type="project" value="TreeGrafter"/>
</dbReference>
<dbReference type="InterPro" id="IPR004013">
    <property type="entry name" value="PHP_dom"/>
</dbReference>
<dbReference type="Gene3D" id="3.20.20.140">
    <property type="entry name" value="Metal-dependent hydrolases"/>
    <property type="match status" value="1"/>
</dbReference>
<dbReference type="Pfam" id="PF02811">
    <property type="entry name" value="PHP"/>
    <property type="match status" value="1"/>
</dbReference>
<proteinExistence type="predicted"/>
<evidence type="ECO:0000259" key="1">
    <source>
        <dbReference type="SMART" id="SM00481"/>
    </source>
</evidence>
<dbReference type="AlphaFoldDB" id="A0A4Z0M1Y7"/>
<dbReference type="InterPro" id="IPR016195">
    <property type="entry name" value="Pol/histidinol_Pase-like"/>
</dbReference>
<comment type="caution">
    <text evidence="2">The sequence shown here is derived from an EMBL/GenBank/DDBJ whole genome shotgun (WGS) entry which is preliminary data.</text>
</comment>
<dbReference type="EMBL" id="SRLE01000007">
    <property type="protein sequence ID" value="TGD73456.1"/>
    <property type="molecule type" value="Genomic_DNA"/>
</dbReference>
<keyword evidence="3" id="KW-1185">Reference proteome</keyword>
<sequence length="295" mass="31668">MPLFQGLPSLKIVRFDFHTHSTASDGALSPRELLARAAQAGVDLLAITDHDTLRGYREAAALDDFPGVTLVPGVEFSCRWSGANIHIVGLGMDCDHPAMLEGAARLDEARLQRARKIADTLEKRGFAGALEGALAEAAGSQLGRPHFARWLVARGHVADFTTAFDKYLGRGKPGDVKAFWPELAEVVGWISAAGGVAIIAHPLQYDFTRMKLNRLVAAFCASGGTAIEVLNGRQPADQVSRLCALAREYGLEVSAGSDFHRDGPYCAPLGVELRDFAGLAGVWRHWPVAATEDAQ</sequence>
<dbReference type="InterPro" id="IPR003141">
    <property type="entry name" value="Pol/His_phosphatase_N"/>
</dbReference>
<dbReference type="CDD" id="cd07438">
    <property type="entry name" value="PHP_HisPPase_AMP"/>
    <property type="match status" value="1"/>
</dbReference>
<dbReference type="PANTHER" id="PTHR42924:SF3">
    <property type="entry name" value="POLYMERASE_HISTIDINOL PHOSPHATASE N-TERMINAL DOMAIN-CONTAINING PROTEIN"/>
    <property type="match status" value="1"/>
</dbReference>
<gene>
    <name evidence="2" type="ORF">E4634_10505</name>
</gene>
<dbReference type="OrthoDB" id="9804333at2"/>
<dbReference type="SMART" id="SM00481">
    <property type="entry name" value="POLIIIAc"/>
    <property type="match status" value="1"/>
</dbReference>
<reference evidence="2 3" key="1">
    <citation type="submission" date="2019-04" db="EMBL/GenBank/DDBJ databases">
        <title>Taxonomy of novel Haliea sp. from mangrove soil of West Coast of India.</title>
        <authorList>
            <person name="Verma A."/>
            <person name="Kumar P."/>
            <person name="Krishnamurthi S."/>
        </authorList>
    </citation>
    <scope>NUCLEOTIDE SEQUENCE [LARGE SCALE GENOMIC DNA]</scope>
    <source>
        <strain evidence="2 3">SAOS-164</strain>
    </source>
</reference>
<organism evidence="2 3">
    <name type="scientific">Mangrovimicrobium sediminis</name>
    <dbReference type="NCBI Taxonomy" id="2562682"/>
    <lineage>
        <taxon>Bacteria</taxon>
        <taxon>Pseudomonadati</taxon>
        <taxon>Pseudomonadota</taxon>
        <taxon>Gammaproteobacteria</taxon>
        <taxon>Cellvibrionales</taxon>
        <taxon>Halieaceae</taxon>
        <taxon>Mangrovimicrobium</taxon>
    </lineage>
</organism>
<dbReference type="InterPro" id="IPR052018">
    <property type="entry name" value="PHP_domain"/>
</dbReference>
<name>A0A4Z0M1Y7_9GAMM</name>
<dbReference type="PANTHER" id="PTHR42924">
    <property type="entry name" value="EXONUCLEASE"/>
    <property type="match status" value="1"/>
</dbReference>
<evidence type="ECO:0000313" key="3">
    <source>
        <dbReference type="Proteomes" id="UP000298050"/>
    </source>
</evidence>
<dbReference type="SUPFAM" id="SSF89550">
    <property type="entry name" value="PHP domain-like"/>
    <property type="match status" value="1"/>
</dbReference>
<protein>
    <submittedName>
        <fullName evidence="2">PHP domain-containing protein</fullName>
    </submittedName>
</protein>
<dbReference type="Proteomes" id="UP000298050">
    <property type="component" value="Unassembled WGS sequence"/>
</dbReference>
<evidence type="ECO:0000313" key="2">
    <source>
        <dbReference type="EMBL" id="TGD73456.1"/>
    </source>
</evidence>
<feature type="domain" description="Polymerase/histidinol phosphatase N-terminal" evidence="1">
    <location>
        <begin position="15"/>
        <end position="80"/>
    </location>
</feature>